<reference evidence="3" key="1">
    <citation type="journal article" date="2019" name="Int. J. Syst. Evol. Microbiol.">
        <title>The Global Catalogue of Microorganisms (GCM) 10K type strain sequencing project: providing services to taxonomists for standard genome sequencing and annotation.</title>
        <authorList>
            <consortium name="The Broad Institute Genomics Platform"/>
            <consortium name="The Broad Institute Genome Sequencing Center for Infectious Disease"/>
            <person name="Wu L."/>
            <person name="Ma J."/>
        </authorList>
    </citation>
    <scope>NUCLEOTIDE SEQUENCE [LARGE SCALE GENOMIC DNA]</scope>
    <source>
        <strain evidence="3">CCUG 63830</strain>
    </source>
</reference>
<keyword evidence="3" id="KW-1185">Reference proteome</keyword>
<gene>
    <name evidence="2" type="ORF">ACFP90_20760</name>
</gene>
<proteinExistence type="predicted"/>
<dbReference type="EMBL" id="JBHSWB010000002">
    <property type="protein sequence ID" value="MFC6662488.1"/>
    <property type="molecule type" value="Genomic_DNA"/>
</dbReference>
<name>A0ABW1ZNR8_9DEIO</name>
<protein>
    <submittedName>
        <fullName evidence="2">Uncharacterized protein</fullName>
    </submittedName>
</protein>
<sequence length="92" mass="10187">MTTDGTPTFRRGTGAPQPAGTWDWYGDFDPAHSTPPEEFETFSIGVFQWVAKNQGNGTKKSKIVRRFTAPVAHPEQAYTKALAFITQQAQGR</sequence>
<evidence type="ECO:0000256" key="1">
    <source>
        <dbReference type="SAM" id="MobiDB-lite"/>
    </source>
</evidence>
<comment type="caution">
    <text evidence="2">The sequence shown here is derived from an EMBL/GenBank/DDBJ whole genome shotgun (WGS) entry which is preliminary data.</text>
</comment>
<evidence type="ECO:0000313" key="3">
    <source>
        <dbReference type="Proteomes" id="UP001596317"/>
    </source>
</evidence>
<feature type="region of interest" description="Disordered" evidence="1">
    <location>
        <begin position="1"/>
        <end position="23"/>
    </location>
</feature>
<evidence type="ECO:0000313" key="2">
    <source>
        <dbReference type="EMBL" id="MFC6662488.1"/>
    </source>
</evidence>
<accession>A0ABW1ZNR8</accession>
<organism evidence="2 3">
    <name type="scientific">Deinococcus multiflagellatus</name>
    <dbReference type="NCBI Taxonomy" id="1656887"/>
    <lineage>
        <taxon>Bacteria</taxon>
        <taxon>Thermotogati</taxon>
        <taxon>Deinococcota</taxon>
        <taxon>Deinococci</taxon>
        <taxon>Deinococcales</taxon>
        <taxon>Deinococcaceae</taxon>
        <taxon>Deinococcus</taxon>
    </lineage>
</organism>
<dbReference type="Proteomes" id="UP001596317">
    <property type="component" value="Unassembled WGS sequence"/>
</dbReference>
<dbReference type="RefSeq" id="WP_224612129.1">
    <property type="nucleotide sequence ID" value="NZ_JAIQXV010000023.1"/>
</dbReference>